<name>A0A3R9QF98_9BACI</name>
<dbReference type="Proteomes" id="UP000275076">
    <property type="component" value="Unassembled WGS sequence"/>
</dbReference>
<gene>
    <name evidence="1" type="ORF">D7Z54_32875</name>
</gene>
<dbReference type="EMBL" id="RBVX01000092">
    <property type="protein sequence ID" value="RSL29126.1"/>
    <property type="molecule type" value="Genomic_DNA"/>
</dbReference>
<comment type="caution">
    <text evidence="1">The sequence shown here is derived from an EMBL/GenBank/DDBJ whole genome shotgun (WGS) entry which is preliminary data.</text>
</comment>
<protein>
    <recommendedName>
        <fullName evidence="3">Restriction alleviation protein, Lar family</fullName>
    </recommendedName>
</protein>
<reference evidence="1 2" key="1">
    <citation type="submission" date="2018-10" db="EMBL/GenBank/DDBJ databases">
        <title>Draft genome sequence of Bacillus salarius IM0101, isolated from a hypersaline soil in Inner Mongolia, China.</title>
        <authorList>
            <person name="Yamprayoonswat W."/>
            <person name="Boonvisut S."/>
            <person name="Jumpathong W."/>
            <person name="Sittihan S."/>
            <person name="Ruangsuj P."/>
            <person name="Wanthongcharoen S."/>
            <person name="Thongpramul N."/>
            <person name="Pimmason S."/>
            <person name="Yu B."/>
            <person name="Yasawong M."/>
        </authorList>
    </citation>
    <scope>NUCLEOTIDE SEQUENCE [LARGE SCALE GENOMIC DNA]</scope>
    <source>
        <strain evidence="1 2">IM0101</strain>
    </source>
</reference>
<proteinExistence type="predicted"/>
<dbReference type="RefSeq" id="WP_125563101.1">
    <property type="nucleotide sequence ID" value="NZ_RBVX01000092.1"/>
</dbReference>
<evidence type="ECO:0000313" key="2">
    <source>
        <dbReference type="Proteomes" id="UP000275076"/>
    </source>
</evidence>
<dbReference type="Pfam" id="PF14354">
    <property type="entry name" value="Lar_restr_allev"/>
    <property type="match status" value="1"/>
</dbReference>
<accession>A0A3R9QF98</accession>
<dbReference type="AlphaFoldDB" id="A0A3R9QF98"/>
<keyword evidence="2" id="KW-1185">Reference proteome</keyword>
<evidence type="ECO:0000313" key="1">
    <source>
        <dbReference type="EMBL" id="RSL29126.1"/>
    </source>
</evidence>
<sequence length="66" mass="7708">MNYEPVPQLKPCPFCGKTPMMKWSLDKPIIECANRKCEIQPSTFLHVTTDNARKLASIWNKRKEDE</sequence>
<organism evidence="1 2">
    <name type="scientific">Salibacterium salarium</name>
    <dbReference type="NCBI Taxonomy" id="284579"/>
    <lineage>
        <taxon>Bacteria</taxon>
        <taxon>Bacillati</taxon>
        <taxon>Bacillota</taxon>
        <taxon>Bacilli</taxon>
        <taxon>Bacillales</taxon>
        <taxon>Bacillaceae</taxon>
    </lineage>
</organism>
<dbReference type="OrthoDB" id="8778022at2"/>
<evidence type="ECO:0008006" key="3">
    <source>
        <dbReference type="Google" id="ProtNLM"/>
    </source>
</evidence>